<dbReference type="SMART" id="SM00530">
    <property type="entry name" value="HTH_XRE"/>
    <property type="match status" value="1"/>
</dbReference>
<dbReference type="PANTHER" id="PTHR46797">
    <property type="entry name" value="HTH-TYPE TRANSCRIPTIONAL REGULATOR"/>
    <property type="match status" value="1"/>
</dbReference>
<dbReference type="EMBL" id="VITO01000029">
    <property type="protein sequence ID" value="TWB15621.1"/>
    <property type="molecule type" value="Genomic_DNA"/>
</dbReference>
<evidence type="ECO:0000256" key="1">
    <source>
        <dbReference type="ARBA" id="ARBA00023125"/>
    </source>
</evidence>
<reference evidence="3 4" key="1">
    <citation type="submission" date="2019-06" db="EMBL/GenBank/DDBJ databases">
        <title>Genomic Encyclopedia of Type Strains, Phase IV (KMG-V): Genome sequencing to study the core and pangenomes of soil and plant-associated prokaryotes.</title>
        <authorList>
            <person name="Whitman W."/>
        </authorList>
    </citation>
    <scope>NUCLEOTIDE SEQUENCE [LARGE SCALE GENOMIC DNA]</scope>
    <source>
        <strain evidence="3 4">BR 11865</strain>
    </source>
</reference>
<dbReference type="Pfam" id="PF01381">
    <property type="entry name" value="HTH_3"/>
    <property type="match status" value="1"/>
</dbReference>
<dbReference type="AlphaFoldDB" id="A0A560F1Y3"/>
<dbReference type="GO" id="GO:0005829">
    <property type="term" value="C:cytosol"/>
    <property type="evidence" value="ECO:0007669"/>
    <property type="project" value="TreeGrafter"/>
</dbReference>
<sequence>MVHCQLADHHGDMKLKRPENRIREVRQALGISQEVLGERLGTDGSQIHKLENGKLRLTLDWMVKIAEALGCDLADLLPVMPNTKAHARADLLRRIDLLRHLVEAEQFATAFQSGEVMMRNLSAAASKFPDVKE</sequence>
<organism evidence="3 4">
    <name type="scientific">Nitrospirillum amazonense</name>
    <dbReference type="NCBI Taxonomy" id="28077"/>
    <lineage>
        <taxon>Bacteria</taxon>
        <taxon>Pseudomonadati</taxon>
        <taxon>Pseudomonadota</taxon>
        <taxon>Alphaproteobacteria</taxon>
        <taxon>Rhodospirillales</taxon>
        <taxon>Azospirillaceae</taxon>
        <taxon>Nitrospirillum</taxon>
    </lineage>
</organism>
<keyword evidence="4" id="KW-1185">Reference proteome</keyword>
<dbReference type="GO" id="GO:0003677">
    <property type="term" value="F:DNA binding"/>
    <property type="evidence" value="ECO:0007669"/>
    <property type="project" value="UniProtKB-KW"/>
</dbReference>
<dbReference type="InterPro" id="IPR001387">
    <property type="entry name" value="Cro/C1-type_HTH"/>
</dbReference>
<proteinExistence type="predicted"/>
<keyword evidence="1 3" id="KW-0238">DNA-binding</keyword>
<comment type="caution">
    <text evidence="3">The sequence shown here is derived from an EMBL/GenBank/DDBJ whole genome shotgun (WGS) entry which is preliminary data.</text>
</comment>
<protein>
    <submittedName>
        <fullName evidence="3">DNA-binding XRE family transcriptional regulator</fullName>
    </submittedName>
</protein>
<evidence type="ECO:0000313" key="3">
    <source>
        <dbReference type="EMBL" id="TWB15621.1"/>
    </source>
</evidence>
<dbReference type="InterPro" id="IPR050807">
    <property type="entry name" value="TransReg_Diox_bact_type"/>
</dbReference>
<dbReference type="InterPro" id="IPR010982">
    <property type="entry name" value="Lambda_DNA-bd_dom_sf"/>
</dbReference>
<dbReference type="PROSITE" id="PS50943">
    <property type="entry name" value="HTH_CROC1"/>
    <property type="match status" value="1"/>
</dbReference>
<dbReference type="Proteomes" id="UP000316545">
    <property type="component" value="Unassembled WGS sequence"/>
</dbReference>
<gene>
    <name evidence="3" type="ORF">FBZ88_12974</name>
</gene>
<evidence type="ECO:0000259" key="2">
    <source>
        <dbReference type="PROSITE" id="PS50943"/>
    </source>
</evidence>
<dbReference type="PANTHER" id="PTHR46797:SF1">
    <property type="entry name" value="METHYLPHOSPHONATE SYNTHASE"/>
    <property type="match status" value="1"/>
</dbReference>
<accession>A0A560F1Y3</accession>
<dbReference type="CDD" id="cd00093">
    <property type="entry name" value="HTH_XRE"/>
    <property type="match status" value="1"/>
</dbReference>
<dbReference type="Gene3D" id="1.10.260.40">
    <property type="entry name" value="lambda repressor-like DNA-binding domains"/>
    <property type="match status" value="1"/>
</dbReference>
<name>A0A560F1Y3_9PROT</name>
<dbReference type="SUPFAM" id="SSF47413">
    <property type="entry name" value="lambda repressor-like DNA-binding domains"/>
    <property type="match status" value="1"/>
</dbReference>
<dbReference type="GO" id="GO:0003700">
    <property type="term" value="F:DNA-binding transcription factor activity"/>
    <property type="evidence" value="ECO:0007669"/>
    <property type="project" value="TreeGrafter"/>
</dbReference>
<feature type="domain" description="HTH cro/C1-type" evidence="2">
    <location>
        <begin position="22"/>
        <end position="76"/>
    </location>
</feature>
<evidence type="ECO:0000313" key="4">
    <source>
        <dbReference type="Proteomes" id="UP000316545"/>
    </source>
</evidence>